<sequence length="230" mass="24315">MTTITVDQGRNTHQRHKAYAPLLVDVGVPLGAYYLFKEAFGVSTFAALALSSTVPAVRTVWSVVRQRRLNVFALLILAVNVVGLALSFVSGDPRLMLVKDSGISSVIGVGVLLSVAAGRPMMTQGLKPFLVRNDPARHAAWDRLASGAVPAAAAFVRAERRFSAIWGAALLGECAVKVVGAYTLPVETMVWLGPVILVAALLLAAPLSTRLAARPMVRLLIAESTAAPAH</sequence>
<dbReference type="RefSeq" id="WP_209240969.1">
    <property type="nucleotide sequence ID" value="NZ_JADKMA010000099.1"/>
</dbReference>
<feature type="transmembrane region" description="Helical" evidence="1">
    <location>
        <begin position="18"/>
        <end position="36"/>
    </location>
</feature>
<feature type="transmembrane region" description="Helical" evidence="1">
    <location>
        <begin position="102"/>
        <end position="122"/>
    </location>
</feature>
<dbReference type="Proteomes" id="UP001519064">
    <property type="component" value="Unassembled WGS sequence"/>
</dbReference>
<feature type="transmembrane region" description="Helical" evidence="1">
    <location>
        <begin position="42"/>
        <end position="64"/>
    </location>
</feature>
<keyword evidence="1" id="KW-1133">Transmembrane helix</keyword>
<accession>A0ABS3XEY4</accession>
<gene>
    <name evidence="2" type="ORF">ITI46_19620</name>
</gene>
<evidence type="ECO:0000313" key="3">
    <source>
        <dbReference type="Proteomes" id="UP001519064"/>
    </source>
</evidence>
<feature type="transmembrane region" description="Helical" evidence="1">
    <location>
        <begin position="164"/>
        <end position="184"/>
    </location>
</feature>
<comment type="caution">
    <text evidence="2">The sequence shown here is derived from an EMBL/GenBank/DDBJ whole genome shotgun (WGS) entry which is preliminary data.</text>
</comment>
<proteinExistence type="predicted"/>
<name>A0ABS3XEY4_9ACTN</name>
<protein>
    <recommendedName>
        <fullName evidence="4">Intracellular septation protein A</fullName>
    </recommendedName>
</protein>
<dbReference type="NCBIfam" id="NF041646">
    <property type="entry name" value="VC0807_fam"/>
    <property type="match status" value="1"/>
</dbReference>
<keyword evidence="1" id="KW-0812">Transmembrane</keyword>
<feature type="transmembrane region" description="Helical" evidence="1">
    <location>
        <begin position="190"/>
        <end position="209"/>
    </location>
</feature>
<keyword evidence="3" id="KW-1185">Reference proteome</keyword>
<reference evidence="2 3" key="1">
    <citation type="submission" date="2020-11" db="EMBL/GenBank/DDBJ databases">
        <title>Streptomyces spirodelae sp. nov., isolated from duckweed.</title>
        <authorList>
            <person name="Saimee Y."/>
            <person name="Duangmal K."/>
        </authorList>
    </citation>
    <scope>NUCLEOTIDE SEQUENCE [LARGE SCALE GENOMIC DNA]</scope>
    <source>
        <strain evidence="2 3">S16-07</strain>
    </source>
</reference>
<dbReference type="EMBL" id="JADKMA010000099">
    <property type="protein sequence ID" value="MBO8193854.1"/>
    <property type="molecule type" value="Genomic_DNA"/>
</dbReference>
<evidence type="ECO:0000256" key="1">
    <source>
        <dbReference type="SAM" id="Phobius"/>
    </source>
</evidence>
<evidence type="ECO:0008006" key="4">
    <source>
        <dbReference type="Google" id="ProtNLM"/>
    </source>
</evidence>
<evidence type="ECO:0000313" key="2">
    <source>
        <dbReference type="EMBL" id="MBO8193854.1"/>
    </source>
</evidence>
<organism evidence="2 3">
    <name type="scientific">Streptomyces oryzae</name>
    <dbReference type="NCBI Taxonomy" id="1434886"/>
    <lineage>
        <taxon>Bacteria</taxon>
        <taxon>Bacillati</taxon>
        <taxon>Actinomycetota</taxon>
        <taxon>Actinomycetes</taxon>
        <taxon>Kitasatosporales</taxon>
        <taxon>Streptomycetaceae</taxon>
        <taxon>Streptomyces</taxon>
    </lineage>
</organism>
<keyword evidence="1" id="KW-0472">Membrane</keyword>
<feature type="transmembrane region" description="Helical" evidence="1">
    <location>
        <begin position="71"/>
        <end position="90"/>
    </location>
</feature>